<dbReference type="InterPro" id="IPR037523">
    <property type="entry name" value="VOC_core"/>
</dbReference>
<dbReference type="PANTHER" id="PTHR33993">
    <property type="entry name" value="GLYOXALASE-RELATED"/>
    <property type="match status" value="1"/>
</dbReference>
<sequence>MVRLAWFEIPVNDLERAVSFYNTVFTTEVVILDKRANYGSMVGLLIQSDTLIGTLTQNIPYVPSQREGCILYLNVDDEPLQTVLLRVEAAGGQVLLPVTPIDPNRPLGHVAWILDSEGNRIGLHSSQ</sequence>
<dbReference type="EMBL" id="QJPH01000259">
    <property type="protein sequence ID" value="PZN81694.1"/>
    <property type="molecule type" value="Genomic_DNA"/>
</dbReference>
<name>A0A2W4TAM7_9GAMM</name>
<evidence type="ECO:0000259" key="1">
    <source>
        <dbReference type="PROSITE" id="PS51819"/>
    </source>
</evidence>
<organism evidence="2 3">
    <name type="scientific">Candidatus Methylumidiphilus alinenensis</name>
    <dbReference type="NCBI Taxonomy" id="2202197"/>
    <lineage>
        <taxon>Bacteria</taxon>
        <taxon>Pseudomonadati</taxon>
        <taxon>Pseudomonadota</taxon>
        <taxon>Gammaproteobacteria</taxon>
        <taxon>Methylococcales</taxon>
        <taxon>Candidatus Methylumidiphilus</taxon>
    </lineage>
</organism>
<dbReference type="InterPro" id="IPR052164">
    <property type="entry name" value="Anthracycline_SecMetBiosynth"/>
</dbReference>
<gene>
    <name evidence="2" type="ORF">DM484_07845</name>
</gene>
<comment type="caution">
    <text evidence="2">The sequence shown here is derived from an EMBL/GenBank/DDBJ whole genome shotgun (WGS) entry which is preliminary data.</text>
</comment>
<dbReference type="Pfam" id="PF22677">
    <property type="entry name" value="Ble-like_N"/>
    <property type="match status" value="1"/>
</dbReference>
<dbReference type="PROSITE" id="PS51819">
    <property type="entry name" value="VOC"/>
    <property type="match status" value="1"/>
</dbReference>
<dbReference type="PANTHER" id="PTHR33993:SF2">
    <property type="entry name" value="VOC DOMAIN-CONTAINING PROTEIN"/>
    <property type="match status" value="1"/>
</dbReference>
<dbReference type="Proteomes" id="UP000249396">
    <property type="component" value="Unassembled WGS sequence"/>
</dbReference>
<proteinExistence type="predicted"/>
<dbReference type="InterPro" id="IPR029068">
    <property type="entry name" value="Glyas_Bleomycin-R_OHBP_Dase"/>
</dbReference>
<dbReference type="InterPro" id="IPR053863">
    <property type="entry name" value="Glyoxy/Ble-like_N"/>
</dbReference>
<protein>
    <recommendedName>
        <fullName evidence="1">VOC domain-containing protein</fullName>
    </recommendedName>
</protein>
<dbReference type="Gene3D" id="3.10.180.10">
    <property type="entry name" value="2,3-Dihydroxybiphenyl 1,2-Dioxygenase, domain 1"/>
    <property type="match status" value="1"/>
</dbReference>
<evidence type="ECO:0000313" key="2">
    <source>
        <dbReference type="EMBL" id="PZN81694.1"/>
    </source>
</evidence>
<dbReference type="AlphaFoldDB" id="A0A2W4TAM7"/>
<reference evidence="2 3" key="1">
    <citation type="journal article" date="2018" name="Aquat. Microb. Ecol.">
        <title>Gammaproteobacterial methanotrophs dominate.</title>
        <authorList>
            <person name="Rissanen A.J."/>
            <person name="Saarenheimo J."/>
            <person name="Tiirola M."/>
            <person name="Peura S."/>
            <person name="Aalto S.L."/>
            <person name="Karvinen A."/>
            <person name="Nykanen H."/>
        </authorList>
    </citation>
    <scope>NUCLEOTIDE SEQUENCE [LARGE SCALE GENOMIC DNA]</scope>
    <source>
        <strain evidence="2">AMbin10</strain>
    </source>
</reference>
<dbReference type="SUPFAM" id="SSF54593">
    <property type="entry name" value="Glyoxalase/Bleomycin resistance protein/Dihydroxybiphenyl dioxygenase"/>
    <property type="match status" value="1"/>
</dbReference>
<dbReference type="CDD" id="cd07247">
    <property type="entry name" value="SgaA_N_like"/>
    <property type="match status" value="1"/>
</dbReference>
<feature type="domain" description="VOC" evidence="1">
    <location>
        <begin position="3"/>
        <end position="126"/>
    </location>
</feature>
<evidence type="ECO:0000313" key="3">
    <source>
        <dbReference type="Proteomes" id="UP000249396"/>
    </source>
</evidence>
<accession>A0A2W4TAM7</accession>